<dbReference type="PATRIC" id="fig|1304284.3.peg.1428"/>
<sequence>MKPVKRVAAIHDLAGFGRASLTVIIPILSTMGVQVCPVPTAVLSTHTGGFKDYSFVDLTDSMENYTEHWYKLGLEFDCIYSGFLGSVRQIDIVSKFIDDFGNEDNLTVVDPVMGDNGKLYSTMSNEMIKNMKRLIKKADIITPNYTEAAFLLGKEYKTDIKESEMKQWLTELADMGPKKVIITSVPDSRNKKKTNVIAYDKENEKYWKVSCLYIPAHFPGTGDAFTSVIVGSLLQGDSLPIAMDRGVQFITACIRASYGFGYPEREGVLLERVLQNLNMPVMVSSYEILE</sequence>
<keyword evidence="8" id="KW-1185">Reference proteome</keyword>
<dbReference type="eggNOG" id="COG2240">
    <property type="taxonomic scope" value="Bacteria"/>
</dbReference>
<proteinExistence type="predicted"/>
<keyword evidence="5" id="KW-0067">ATP-binding</keyword>
<dbReference type="Pfam" id="PF08543">
    <property type="entry name" value="Phos_pyr_kin"/>
    <property type="match status" value="1"/>
</dbReference>
<dbReference type="PANTHER" id="PTHR10534">
    <property type="entry name" value="PYRIDOXAL KINASE"/>
    <property type="match status" value="1"/>
</dbReference>
<dbReference type="NCBIfam" id="NF005491">
    <property type="entry name" value="PRK07105.1"/>
    <property type="match status" value="1"/>
</dbReference>
<dbReference type="STRING" id="1304284.L21TH_1459"/>
<protein>
    <recommendedName>
        <fullName evidence="1">pyridoxal kinase</fullName>
        <ecNumber evidence="1">2.7.1.35</ecNumber>
    </recommendedName>
</protein>
<dbReference type="InterPro" id="IPR004625">
    <property type="entry name" value="PyrdxlKinase"/>
</dbReference>
<dbReference type="GO" id="GO:0005829">
    <property type="term" value="C:cytosol"/>
    <property type="evidence" value="ECO:0007669"/>
    <property type="project" value="TreeGrafter"/>
</dbReference>
<dbReference type="GO" id="GO:0009443">
    <property type="term" value="P:pyridoxal 5'-phosphate salvage"/>
    <property type="evidence" value="ECO:0007669"/>
    <property type="project" value="InterPro"/>
</dbReference>
<feature type="domain" description="Pyridoxamine kinase/Phosphomethylpyrimidine kinase" evidence="6">
    <location>
        <begin position="29"/>
        <end position="261"/>
    </location>
</feature>
<dbReference type="RefSeq" id="WP_006313012.1">
    <property type="nucleotide sequence ID" value="NZ_ARZA01000158.1"/>
</dbReference>
<name>R1CV45_9FIRM</name>
<dbReference type="CDD" id="cd01173">
    <property type="entry name" value="pyridoxal_pyridoxamine_kinase"/>
    <property type="match status" value="1"/>
</dbReference>
<comment type="caution">
    <text evidence="7">The sequence shown here is derived from an EMBL/GenBank/DDBJ whole genome shotgun (WGS) entry which is preliminary data.</text>
</comment>
<reference evidence="7 8" key="1">
    <citation type="journal article" date="2015" name="Geomicrobiol. J.">
        <title>Caldisalinibacter kiritimatiensis gen. nov., sp. nov., a moderately thermohalophilic thiosulfate-reducing bacterium from a hypersaline microbial mat.</title>
        <authorList>
            <person name="Ben Hania W."/>
            <person name="Joseph M."/>
            <person name="Fiebig A."/>
            <person name="Bunk B."/>
            <person name="Klenk H.-P."/>
            <person name="Fardeau M.-L."/>
            <person name="Spring S."/>
        </authorList>
    </citation>
    <scope>NUCLEOTIDE SEQUENCE [LARGE SCALE GENOMIC DNA]</scope>
    <source>
        <strain evidence="7 8">L21-TH-D2</strain>
    </source>
</reference>
<evidence type="ECO:0000313" key="8">
    <source>
        <dbReference type="Proteomes" id="UP000013378"/>
    </source>
</evidence>
<dbReference type="GO" id="GO:0005524">
    <property type="term" value="F:ATP binding"/>
    <property type="evidence" value="ECO:0007669"/>
    <property type="project" value="UniProtKB-KW"/>
</dbReference>
<evidence type="ECO:0000256" key="2">
    <source>
        <dbReference type="ARBA" id="ARBA00022679"/>
    </source>
</evidence>
<evidence type="ECO:0000256" key="4">
    <source>
        <dbReference type="ARBA" id="ARBA00022777"/>
    </source>
</evidence>
<evidence type="ECO:0000256" key="3">
    <source>
        <dbReference type="ARBA" id="ARBA00022741"/>
    </source>
</evidence>
<dbReference type="OrthoDB" id="9800808at2"/>
<dbReference type="PANTHER" id="PTHR10534:SF2">
    <property type="entry name" value="PYRIDOXAL KINASE"/>
    <property type="match status" value="1"/>
</dbReference>
<dbReference type="Proteomes" id="UP000013378">
    <property type="component" value="Unassembled WGS sequence"/>
</dbReference>
<dbReference type="EMBL" id="ARZA01000158">
    <property type="protein sequence ID" value="EOD00494.1"/>
    <property type="molecule type" value="Genomic_DNA"/>
</dbReference>
<evidence type="ECO:0000256" key="1">
    <source>
        <dbReference type="ARBA" id="ARBA00012104"/>
    </source>
</evidence>
<accession>R1CV45</accession>
<dbReference type="GO" id="GO:0008478">
    <property type="term" value="F:pyridoxal kinase activity"/>
    <property type="evidence" value="ECO:0007669"/>
    <property type="project" value="UniProtKB-EC"/>
</dbReference>
<dbReference type="AlphaFoldDB" id="R1CV45"/>
<evidence type="ECO:0000259" key="6">
    <source>
        <dbReference type="Pfam" id="PF08543"/>
    </source>
</evidence>
<dbReference type="SUPFAM" id="SSF53613">
    <property type="entry name" value="Ribokinase-like"/>
    <property type="match status" value="1"/>
</dbReference>
<keyword evidence="3" id="KW-0547">Nucleotide-binding</keyword>
<organism evidence="7 8">
    <name type="scientific">Caldisalinibacter kiritimatiensis</name>
    <dbReference type="NCBI Taxonomy" id="1304284"/>
    <lineage>
        <taxon>Bacteria</taxon>
        <taxon>Bacillati</taxon>
        <taxon>Bacillota</taxon>
        <taxon>Tissierellia</taxon>
        <taxon>Tissierellales</taxon>
        <taxon>Thermohalobacteraceae</taxon>
        <taxon>Caldisalinibacter</taxon>
    </lineage>
</organism>
<keyword evidence="2 7" id="KW-0808">Transferase</keyword>
<evidence type="ECO:0000256" key="5">
    <source>
        <dbReference type="ARBA" id="ARBA00022840"/>
    </source>
</evidence>
<gene>
    <name evidence="7" type="ORF">L21TH_1459</name>
</gene>
<dbReference type="InterPro" id="IPR029056">
    <property type="entry name" value="Ribokinase-like"/>
</dbReference>
<keyword evidence="4 7" id="KW-0418">Kinase</keyword>
<dbReference type="EC" id="2.7.1.35" evidence="1"/>
<evidence type="ECO:0000313" key="7">
    <source>
        <dbReference type="EMBL" id="EOD00494.1"/>
    </source>
</evidence>
<dbReference type="InterPro" id="IPR013749">
    <property type="entry name" value="PM/HMP-P_kinase-1"/>
</dbReference>
<dbReference type="Gene3D" id="3.40.1190.20">
    <property type="match status" value="1"/>
</dbReference>